<dbReference type="SMART" id="SM00893">
    <property type="entry name" value="ETF"/>
    <property type="match status" value="1"/>
</dbReference>
<comment type="function">
    <text evidence="3">The electron transfer flavoprotein serves as a specific electron acceptor for other dehydrogenases. It transfers the electrons to the main respiratory chain via ETF-ubiquinone oxidoreductase (ETF dehydrogenase).</text>
</comment>
<evidence type="ECO:0000256" key="2">
    <source>
        <dbReference type="ARBA" id="ARBA00011355"/>
    </source>
</evidence>
<comment type="cofactor">
    <cofactor evidence="1">
        <name>FAD</name>
        <dbReference type="ChEBI" id="CHEBI:57692"/>
    </cofactor>
</comment>
<evidence type="ECO:0000256" key="3">
    <source>
        <dbReference type="ARBA" id="ARBA00025649"/>
    </source>
</evidence>
<dbReference type="InterPro" id="IPR014730">
    <property type="entry name" value="ETF_a/b_N"/>
</dbReference>
<dbReference type="AlphaFoldDB" id="A0A7W8A8C4"/>
<dbReference type="Pfam" id="PF01012">
    <property type="entry name" value="ETF"/>
    <property type="match status" value="1"/>
</dbReference>
<evidence type="ECO:0000256" key="1">
    <source>
        <dbReference type="ARBA" id="ARBA00001974"/>
    </source>
</evidence>
<keyword evidence="7" id="KW-1185">Reference proteome</keyword>
<gene>
    <name evidence="6" type="ORF">HNR40_006992</name>
</gene>
<dbReference type="RefSeq" id="WP_184968866.1">
    <property type="nucleotide sequence ID" value="NZ_JACHIN010000010.1"/>
</dbReference>
<proteinExistence type="predicted"/>
<dbReference type="PANTHER" id="PTHR21294:SF17">
    <property type="entry name" value="PROTEIN FIXA"/>
    <property type="match status" value="1"/>
</dbReference>
<dbReference type="GO" id="GO:0009055">
    <property type="term" value="F:electron transfer activity"/>
    <property type="evidence" value="ECO:0007669"/>
    <property type="project" value="InterPro"/>
</dbReference>
<dbReference type="InterPro" id="IPR014729">
    <property type="entry name" value="Rossmann-like_a/b/a_fold"/>
</dbReference>
<evidence type="ECO:0000259" key="5">
    <source>
        <dbReference type="SMART" id="SM00893"/>
    </source>
</evidence>
<comment type="subunit">
    <text evidence="2">Heterodimer of an alpha and a beta subunit.</text>
</comment>
<name>A0A7W8A8C4_9ACTN</name>
<dbReference type="EMBL" id="JACHIN010000010">
    <property type="protein sequence ID" value="MBB5081497.1"/>
    <property type="molecule type" value="Genomic_DNA"/>
</dbReference>
<accession>A0A7W8A8C4</accession>
<dbReference type="PANTHER" id="PTHR21294">
    <property type="entry name" value="ELECTRON TRANSFER FLAVOPROTEIN BETA-SUBUNIT"/>
    <property type="match status" value="1"/>
</dbReference>
<sequence>MAENVVSTALVACKWVPSAQRLTAPRYATPADQPHRLDTVNEVGAAWALRLRTEGLVGRVVAISMGPPDAAAALTEALAHGADEAFLITDPALDGADVRRTARVLAQATADLGAHLLVCGYESADGASGIVPAAMATALGWPLVTRVRDGRAAADGSLDLRRSGPDGIESWTARLPAVVSLVEGGIVPGYPPIRSLLRARKARIPQLAVGDRSQLDTPAHAARIVRIEPVPRPPREPRVMTEDDGVGEVVALLAGVKSWGGRS</sequence>
<evidence type="ECO:0000313" key="6">
    <source>
        <dbReference type="EMBL" id="MBB5081497.1"/>
    </source>
</evidence>
<protein>
    <recommendedName>
        <fullName evidence="4">Electron transfer flavoprotein small subunit</fullName>
    </recommendedName>
</protein>
<evidence type="ECO:0000313" key="7">
    <source>
        <dbReference type="Proteomes" id="UP000568380"/>
    </source>
</evidence>
<feature type="domain" description="Electron transfer flavoprotein alpha/beta-subunit N-terminal" evidence="5">
    <location>
        <begin position="27"/>
        <end position="212"/>
    </location>
</feature>
<dbReference type="Proteomes" id="UP000568380">
    <property type="component" value="Unassembled WGS sequence"/>
</dbReference>
<dbReference type="Gene3D" id="3.40.50.620">
    <property type="entry name" value="HUPs"/>
    <property type="match status" value="1"/>
</dbReference>
<dbReference type="SUPFAM" id="SSF52402">
    <property type="entry name" value="Adenine nucleotide alpha hydrolases-like"/>
    <property type="match status" value="1"/>
</dbReference>
<evidence type="ECO:0000256" key="4">
    <source>
        <dbReference type="ARBA" id="ARBA00042002"/>
    </source>
</evidence>
<dbReference type="InterPro" id="IPR012255">
    <property type="entry name" value="ETF_b"/>
</dbReference>
<reference evidence="6 7" key="1">
    <citation type="submission" date="2020-08" db="EMBL/GenBank/DDBJ databases">
        <title>Genomic Encyclopedia of Type Strains, Phase IV (KMG-IV): sequencing the most valuable type-strain genomes for metagenomic binning, comparative biology and taxonomic classification.</title>
        <authorList>
            <person name="Goeker M."/>
        </authorList>
    </citation>
    <scope>NUCLEOTIDE SEQUENCE [LARGE SCALE GENOMIC DNA]</scope>
    <source>
        <strain evidence="6 7">DSM 45385</strain>
    </source>
</reference>
<comment type="caution">
    <text evidence="6">The sequence shown here is derived from an EMBL/GenBank/DDBJ whole genome shotgun (WGS) entry which is preliminary data.</text>
</comment>
<organism evidence="6 7">
    <name type="scientific">Nonomuraea endophytica</name>
    <dbReference type="NCBI Taxonomy" id="714136"/>
    <lineage>
        <taxon>Bacteria</taxon>
        <taxon>Bacillati</taxon>
        <taxon>Actinomycetota</taxon>
        <taxon>Actinomycetes</taxon>
        <taxon>Streptosporangiales</taxon>
        <taxon>Streptosporangiaceae</taxon>
        <taxon>Nonomuraea</taxon>
    </lineage>
</organism>